<dbReference type="Pfam" id="PF00488">
    <property type="entry name" value="MutS_V"/>
    <property type="match status" value="1"/>
</dbReference>
<evidence type="ECO:0000256" key="1">
    <source>
        <dbReference type="ARBA" id="ARBA00022741"/>
    </source>
</evidence>
<dbReference type="GO" id="GO:0005524">
    <property type="term" value="F:ATP binding"/>
    <property type="evidence" value="ECO:0007669"/>
    <property type="project" value="UniProtKB-KW"/>
</dbReference>
<evidence type="ECO:0000313" key="8">
    <source>
        <dbReference type="Proteomes" id="UP000198611"/>
    </source>
</evidence>
<dbReference type="EMBL" id="FOMJ01000002">
    <property type="protein sequence ID" value="SFD19174.1"/>
    <property type="molecule type" value="Genomic_DNA"/>
</dbReference>
<sequence length="525" mass="56455">MESDLKSLEFDGIRRLLEKLAATPYGAEACRNLAPAPSRDGARRMQEAISAARAAIEAGDGPPLPELPDVRPALRQARTPGAALAVTALENLRTLLRAGSDLNDFLGRHPALHPSGAGNLELPAPLVARLDEVLSSTGKLREDASEELGRLHGERRSLGEEATESVRKRQDKRDLRDAVDDPKKVTWHGPRAAITLRATHADGVKGVRRGTAMGGRDVIIEPVEAVAVNNRLEAMDGRIQAEEQRLLREVTDTVREHADTLDRLVTAVTWVDLATAGAQLSIHLNAHAPILADQPGLRLNEAYHPLLLLQFAEGTGPQPVPLTIELDDTNRMLVITGPNTGGKTVVLKTLGLLVTMAHCGLHVPAEGECTIGAYDRVLVDVGDPQDLFHHLSTFAGHVEKLKRILDEADNSTLVLMDELGTGTDPEEGAALAMSVLDELSGRGVQGIVNTHLSPLKDYAESAEYVVNASMRFDHDALAPTYQLAVGEPGRSLGLLIAERNGLAPELVGRARDHLQRIARRPADAG</sequence>
<feature type="region of interest" description="Disordered" evidence="4">
    <location>
        <begin position="144"/>
        <end position="184"/>
    </location>
</feature>
<dbReference type="InterPro" id="IPR007696">
    <property type="entry name" value="DNA_mismatch_repair_MutS_core"/>
</dbReference>
<dbReference type="GO" id="GO:0030983">
    <property type="term" value="F:mismatched DNA binding"/>
    <property type="evidence" value="ECO:0007669"/>
    <property type="project" value="InterPro"/>
</dbReference>
<dbReference type="GO" id="GO:0045910">
    <property type="term" value="P:negative regulation of DNA recombination"/>
    <property type="evidence" value="ECO:0007669"/>
    <property type="project" value="InterPro"/>
</dbReference>
<dbReference type="InterPro" id="IPR000432">
    <property type="entry name" value="DNA_mismatch_repair_MutS_C"/>
</dbReference>
<dbReference type="SMART" id="SM00533">
    <property type="entry name" value="MUTSd"/>
    <property type="match status" value="1"/>
</dbReference>
<dbReference type="NCBIfam" id="TIGR01069">
    <property type="entry name" value="mutS2"/>
    <property type="match status" value="1"/>
</dbReference>
<protein>
    <submittedName>
        <fullName evidence="7">DNA mismatch repair protein MutS2</fullName>
    </submittedName>
</protein>
<dbReference type="AlphaFoldDB" id="A0A1I1QAK8"/>
<keyword evidence="1" id="KW-0547">Nucleotide-binding</keyword>
<dbReference type="SUPFAM" id="SSF52540">
    <property type="entry name" value="P-loop containing nucleoside triphosphate hydrolases"/>
    <property type="match status" value="1"/>
</dbReference>
<evidence type="ECO:0000256" key="2">
    <source>
        <dbReference type="ARBA" id="ARBA00022840"/>
    </source>
</evidence>
<dbReference type="GO" id="GO:0004519">
    <property type="term" value="F:endonuclease activity"/>
    <property type="evidence" value="ECO:0007669"/>
    <property type="project" value="InterPro"/>
</dbReference>
<accession>A0A1I1QAK8</accession>
<dbReference type="Gene3D" id="3.40.50.300">
    <property type="entry name" value="P-loop containing nucleotide triphosphate hydrolases"/>
    <property type="match status" value="1"/>
</dbReference>
<reference evidence="7 8" key="1">
    <citation type="submission" date="2016-10" db="EMBL/GenBank/DDBJ databases">
        <authorList>
            <person name="de Groot N.N."/>
        </authorList>
    </citation>
    <scope>NUCLEOTIDE SEQUENCE [LARGE SCALE GENOMIC DNA]</scope>
    <source>
        <strain evidence="7 8">HL3</strain>
    </source>
</reference>
<gene>
    <name evidence="7" type="ORF">SAMN05660831_01082</name>
</gene>
<dbReference type="InterPro" id="IPR005747">
    <property type="entry name" value="MutS2"/>
</dbReference>
<dbReference type="PANTHER" id="PTHR48466:SF2">
    <property type="entry name" value="OS10G0509000 PROTEIN"/>
    <property type="match status" value="1"/>
</dbReference>
<dbReference type="GO" id="GO:0006298">
    <property type="term" value="P:mismatch repair"/>
    <property type="evidence" value="ECO:0007669"/>
    <property type="project" value="InterPro"/>
</dbReference>
<dbReference type="PANTHER" id="PTHR48466">
    <property type="entry name" value="OS10G0509000 PROTEIN-RELATED"/>
    <property type="match status" value="1"/>
</dbReference>
<dbReference type="STRING" id="1123397.SAMN05660831_01082"/>
<organism evidence="7 8">
    <name type="scientific">Thiohalospira halophila DSM 15071</name>
    <dbReference type="NCBI Taxonomy" id="1123397"/>
    <lineage>
        <taxon>Bacteria</taxon>
        <taxon>Pseudomonadati</taxon>
        <taxon>Pseudomonadota</taxon>
        <taxon>Gammaproteobacteria</taxon>
        <taxon>Thiohalospirales</taxon>
        <taxon>Thiohalospiraceae</taxon>
        <taxon>Thiohalospira</taxon>
    </lineage>
</organism>
<name>A0A1I1QAK8_9GAMM</name>
<dbReference type="InterPro" id="IPR045076">
    <property type="entry name" value="MutS"/>
</dbReference>
<keyword evidence="2" id="KW-0067">ATP-binding</keyword>
<dbReference type="InterPro" id="IPR036187">
    <property type="entry name" value="DNA_mismatch_repair_MutS_sf"/>
</dbReference>
<evidence type="ECO:0000256" key="4">
    <source>
        <dbReference type="SAM" id="MobiDB-lite"/>
    </source>
</evidence>
<evidence type="ECO:0000256" key="3">
    <source>
        <dbReference type="ARBA" id="ARBA00023125"/>
    </source>
</evidence>
<proteinExistence type="predicted"/>
<feature type="domain" description="DNA mismatch repair protein MutS core" evidence="5">
    <location>
        <begin position="11"/>
        <end position="310"/>
    </location>
</feature>
<dbReference type="RefSeq" id="WP_093427730.1">
    <property type="nucleotide sequence ID" value="NZ_FOMJ01000002.1"/>
</dbReference>
<evidence type="ECO:0000259" key="5">
    <source>
        <dbReference type="SMART" id="SM00533"/>
    </source>
</evidence>
<keyword evidence="3" id="KW-0238">DNA-binding</keyword>
<dbReference type="InterPro" id="IPR027417">
    <property type="entry name" value="P-loop_NTPase"/>
</dbReference>
<dbReference type="Proteomes" id="UP000198611">
    <property type="component" value="Unassembled WGS sequence"/>
</dbReference>
<dbReference type="GO" id="GO:0140664">
    <property type="term" value="F:ATP-dependent DNA damage sensor activity"/>
    <property type="evidence" value="ECO:0007669"/>
    <property type="project" value="InterPro"/>
</dbReference>
<feature type="domain" description="DNA mismatch repair proteins mutS family" evidence="6">
    <location>
        <begin position="330"/>
        <end position="515"/>
    </location>
</feature>
<evidence type="ECO:0000313" key="7">
    <source>
        <dbReference type="EMBL" id="SFD19174.1"/>
    </source>
</evidence>
<evidence type="ECO:0000259" key="6">
    <source>
        <dbReference type="SMART" id="SM00534"/>
    </source>
</evidence>
<dbReference type="OrthoDB" id="9808166at2"/>
<dbReference type="SUPFAM" id="SSF48334">
    <property type="entry name" value="DNA repair protein MutS, domain III"/>
    <property type="match status" value="1"/>
</dbReference>
<dbReference type="SMART" id="SM00534">
    <property type="entry name" value="MUTSac"/>
    <property type="match status" value="1"/>
</dbReference>
<dbReference type="GO" id="GO:0016887">
    <property type="term" value="F:ATP hydrolysis activity"/>
    <property type="evidence" value="ECO:0007669"/>
    <property type="project" value="InterPro"/>
</dbReference>
<keyword evidence="8" id="KW-1185">Reference proteome</keyword>